<gene>
    <name evidence="2" type="ORF">BKG73_15010</name>
</gene>
<accession>A0ABX3BXC0</accession>
<evidence type="ECO:0000313" key="3">
    <source>
        <dbReference type="Proteomes" id="UP000179621"/>
    </source>
</evidence>
<reference evidence="2 3" key="1">
    <citation type="submission" date="2016-10" db="EMBL/GenBank/DDBJ databases">
        <title>Evaluation of Human, Animal and Environmental Mycobacterium chelonae Isolates by Core Genome Phylogenomic Analysis, Targeted Gene Comparison, and Anti-microbial Susceptibility Patterns: A Tale of Mistaken Identities.</title>
        <authorList>
            <person name="Fogelson S.B."/>
            <person name="Camus A.C."/>
            <person name="Lorenz W."/>
            <person name="Vasireddy R."/>
            <person name="Vasireddy S."/>
            <person name="Smith T."/>
            <person name="Brown-Elliott B.A."/>
            <person name="Wallace R.J.Jr."/>
            <person name="Hasan N.A."/>
            <person name="Reischl U."/>
            <person name="Sanchez S."/>
        </authorList>
    </citation>
    <scope>NUCLEOTIDE SEQUENCE [LARGE SCALE GENOMIC DNA]</scope>
    <source>
        <strain evidence="2 3">8528</strain>
    </source>
</reference>
<keyword evidence="3" id="KW-1185">Reference proteome</keyword>
<sequence length="267" mass="29836">MVETIRIRIDVGSAAPLDLVAKLIHDVSTVSNVALALDRQSELNRATRLMPLDEPARIDLIEYLQTRRYRPYDYPDEKQYGLYGRMQDILERLFLSSAVHGPPGLWPPAEAQAAYLLDALPDSGPLVPTVEEISYRNPLEIVLSGFTWGHLALSGATGGSLLALLNFVAYLGPKRDKLKAEAEKTRAEARKINAEVEEIQGRTNQTRTESELKAELYRTLLRRVQDGNAVLTPQQINDIVDDKAIGAIVELTQRPFEIEHRPDDKAS</sequence>
<evidence type="ECO:0000313" key="2">
    <source>
        <dbReference type="EMBL" id="OHU08400.1"/>
    </source>
</evidence>
<dbReference type="RefSeq" id="WP_070910928.1">
    <property type="nucleotide sequence ID" value="NZ_MLIC01000003.1"/>
</dbReference>
<dbReference type="EMBL" id="MLIH01000027">
    <property type="protein sequence ID" value="OHU08400.1"/>
    <property type="molecule type" value="Genomic_DNA"/>
</dbReference>
<keyword evidence="1" id="KW-0175">Coiled coil</keyword>
<protein>
    <submittedName>
        <fullName evidence="2">Uncharacterized protein</fullName>
    </submittedName>
</protein>
<evidence type="ECO:0000256" key="1">
    <source>
        <dbReference type="SAM" id="Coils"/>
    </source>
</evidence>
<comment type="caution">
    <text evidence="2">The sequence shown here is derived from an EMBL/GenBank/DDBJ whole genome shotgun (WGS) entry which is preliminary data.</text>
</comment>
<name>A0ABX3BXC0_9MYCO</name>
<proteinExistence type="predicted"/>
<organism evidence="2 3">
    <name type="scientific">Mycobacteroides saopaulense</name>
    <dbReference type="NCBI Taxonomy" id="1578165"/>
    <lineage>
        <taxon>Bacteria</taxon>
        <taxon>Bacillati</taxon>
        <taxon>Actinomycetota</taxon>
        <taxon>Actinomycetes</taxon>
        <taxon>Mycobacteriales</taxon>
        <taxon>Mycobacteriaceae</taxon>
        <taxon>Mycobacteroides</taxon>
    </lineage>
</organism>
<dbReference type="Proteomes" id="UP000179621">
    <property type="component" value="Unassembled WGS sequence"/>
</dbReference>
<feature type="coiled-coil region" evidence="1">
    <location>
        <begin position="175"/>
        <end position="202"/>
    </location>
</feature>